<evidence type="ECO:0000313" key="10">
    <source>
        <dbReference type="EMBL" id="KNC96279.1"/>
    </source>
</evidence>
<feature type="transmembrane region" description="Helical" evidence="7">
    <location>
        <begin position="341"/>
        <end position="359"/>
    </location>
</feature>
<feature type="region of interest" description="Disordered" evidence="6">
    <location>
        <begin position="86"/>
        <end position="143"/>
    </location>
</feature>
<dbReference type="InterPro" id="IPR051361">
    <property type="entry name" value="ThrE/Ser_Exporter"/>
</dbReference>
<keyword evidence="4 7" id="KW-0472">Membrane</keyword>
<dbReference type="FunCoup" id="A0A0L0H5N4">
    <property type="interactions" value="4"/>
</dbReference>
<dbReference type="PANTHER" id="PTHR31082">
    <property type="entry name" value="PHEROMONE-REGULATED MEMBRANE PROTEIN 10"/>
    <property type="match status" value="1"/>
</dbReference>
<evidence type="ECO:0000259" key="9">
    <source>
        <dbReference type="Pfam" id="PF12821"/>
    </source>
</evidence>
<name>A0A0L0H5N4_SPIPD</name>
<dbReference type="GO" id="GO:0016020">
    <property type="term" value="C:membrane"/>
    <property type="evidence" value="ECO:0007669"/>
    <property type="project" value="UniProtKB-SubCell"/>
</dbReference>
<feature type="domain" description="Threonine/serine exporter-like N-terminal" evidence="8">
    <location>
        <begin position="234"/>
        <end position="471"/>
    </location>
</feature>
<keyword evidence="11" id="KW-1185">Reference proteome</keyword>
<dbReference type="OMA" id="HTSETHF"/>
<dbReference type="Proteomes" id="UP000053201">
    <property type="component" value="Unassembled WGS sequence"/>
</dbReference>
<dbReference type="PANTHER" id="PTHR31082:SF4">
    <property type="entry name" value="PHEROMONE-REGULATED MEMBRANE PROTEIN 10"/>
    <property type="match status" value="1"/>
</dbReference>
<gene>
    <name evidence="10" type="ORF">SPPG_08431</name>
</gene>
<protein>
    <recommendedName>
        <fullName evidence="12">Threonine/serine exporter-like N-terminal domain-containing protein</fullName>
    </recommendedName>
</protein>
<dbReference type="STRING" id="645134.A0A0L0H5N4"/>
<feature type="transmembrane region" description="Helical" evidence="7">
    <location>
        <begin position="419"/>
        <end position="442"/>
    </location>
</feature>
<feature type="transmembrane region" description="Helical" evidence="7">
    <location>
        <begin position="609"/>
        <end position="631"/>
    </location>
</feature>
<feature type="transmembrane region" description="Helical" evidence="7">
    <location>
        <begin position="520"/>
        <end position="537"/>
    </location>
</feature>
<dbReference type="VEuPathDB" id="FungiDB:SPPG_08431"/>
<feature type="transmembrane region" description="Helical" evidence="7">
    <location>
        <begin position="495"/>
        <end position="513"/>
    </location>
</feature>
<dbReference type="EMBL" id="KQ257470">
    <property type="protein sequence ID" value="KNC96279.1"/>
    <property type="molecule type" value="Genomic_DNA"/>
</dbReference>
<feature type="region of interest" description="Disordered" evidence="6">
    <location>
        <begin position="37"/>
        <end position="69"/>
    </location>
</feature>
<sequence length="643" mass="70045">MSLFDDFFHPARQSATGNPVLRDPAMVEPHGSTIVLGTSPTRTGFHRRTSSGTTHISHHRRRPSMAPGMAQIEEIVVSVDVPSRTIETQDPTEQNSPPHVETQSQPIQPHTPDSILPRSPASETAAPGKGLPSPTGQPSDVLYRGMSRDSEMTYVDSKQTNYLATIASILGNRSRKSDDDNATVRTAPSIWTSSRKSSYCSTCDGYDVEKSKDHRSEHTIISGIDTVDLLKKRDFLIKLSRAFAMYGAPSHRLEFHLRTVSDALEVESNFIVLPGLILISFGNEDHSSTTHLVKAPQGFNMSKLSAVNALCHVLETGEILIDDALKRLQDIRSEAEYSRPLFLSTFPVVSFGISIIGFGTNWVEAGVSAFFGLVVGCLCLAAARYPSFTYLLDFASALVVSFLARVFKSISRDECFHETLVTLSALAVLLPGLSLTISIIEISTRNMVSGTVRMFHALFTAMLLGFGMSVGPLLFGQQANTSQPAYCGTNDPVSPYWYFLLFPPMSICICIFFEARPRQWTIMTFVSALGFVAYYFLNQIPSLRANAQLPMVLSALVIGLSSNIYARITHDAAVAPILAGILLLVPGSVGVRSTLGFLGANASDGTNFAFQMLIIGMSITIGLFTASLIVWPIRGPKLSNMTI</sequence>
<dbReference type="GO" id="GO:0022857">
    <property type="term" value="F:transmembrane transporter activity"/>
    <property type="evidence" value="ECO:0007669"/>
    <property type="project" value="InterPro"/>
</dbReference>
<dbReference type="GeneID" id="27691596"/>
<evidence type="ECO:0000256" key="6">
    <source>
        <dbReference type="SAM" id="MobiDB-lite"/>
    </source>
</evidence>
<accession>A0A0L0H5N4</accession>
<comment type="similarity">
    <text evidence="5">Belongs to the ThrE exporter (TC 2.A.79) family.</text>
</comment>
<feature type="transmembrane region" description="Helical" evidence="7">
    <location>
        <begin position="454"/>
        <end position="475"/>
    </location>
</feature>
<feature type="transmembrane region" description="Helical" evidence="7">
    <location>
        <begin position="549"/>
        <end position="566"/>
    </location>
</feature>
<evidence type="ECO:0000256" key="4">
    <source>
        <dbReference type="ARBA" id="ARBA00023136"/>
    </source>
</evidence>
<dbReference type="AlphaFoldDB" id="A0A0L0H5N4"/>
<evidence type="ECO:0000256" key="7">
    <source>
        <dbReference type="SAM" id="Phobius"/>
    </source>
</evidence>
<dbReference type="RefSeq" id="XP_016604319.1">
    <property type="nucleotide sequence ID" value="XM_016756586.1"/>
</dbReference>
<evidence type="ECO:0000256" key="5">
    <source>
        <dbReference type="ARBA" id="ARBA00034125"/>
    </source>
</evidence>
<evidence type="ECO:0008006" key="12">
    <source>
        <dbReference type="Google" id="ProtNLM"/>
    </source>
</evidence>
<feature type="transmembrane region" description="Helical" evidence="7">
    <location>
        <begin position="573"/>
        <end position="589"/>
    </location>
</feature>
<proteinExistence type="inferred from homology"/>
<feature type="compositionally biased region" description="Polar residues" evidence="6">
    <location>
        <begin position="86"/>
        <end position="108"/>
    </location>
</feature>
<keyword evidence="2 7" id="KW-0812">Transmembrane</keyword>
<dbReference type="InterPro" id="IPR024528">
    <property type="entry name" value="ThrE_2"/>
</dbReference>
<evidence type="ECO:0000256" key="3">
    <source>
        <dbReference type="ARBA" id="ARBA00022989"/>
    </source>
</evidence>
<organism evidence="10 11">
    <name type="scientific">Spizellomyces punctatus (strain DAOM BR117)</name>
    <dbReference type="NCBI Taxonomy" id="645134"/>
    <lineage>
        <taxon>Eukaryota</taxon>
        <taxon>Fungi</taxon>
        <taxon>Fungi incertae sedis</taxon>
        <taxon>Chytridiomycota</taxon>
        <taxon>Chytridiomycota incertae sedis</taxon>
        <taxon>Chytridiomycetes</taxon>
        <taxon>Spizellomycetales</taxon>
        <taxon>Spizellomycetaceae</taxon>
        <taxon>Spizellomyces</taxon>
    </lineage>
</organism>
<evidence type="ECO:0000313" key="11">
    <source>
        <dbReference type="Proteomes" id="UP000053201"/>
    </source>
</evidence>
<dbReference type="InterPro" id="IPR010619">
    <property type="entry name" value="ThrE-like_N"/>
</dbReference>
<comment type="subcellular location">
    <subcellularLocation>
        <location evidence="1">Membrane</location>
        <topology evidence="1">Multi-pass membrane protein</topology>
    </subcellularLocation>
</comment>
<dbReference type="Pfam" id="PF06738">
    <property type="entry name" value="ThrE"/>
    <property type="match status" value="1"/>
</dbReference>
<feature type="domain" description="Threonine/Serine exporter ThrE" evidence="9">
    <location>
        <begin position="506"/>
        <end position="629"/>
    </location>
</feature>
<dbReference type="InParanoid" id="A0A0L0H5N4"/>
<dbReference type="Pfam" id="PF12821">
    <property type="entry name" value="ThrE_2"/>
    <property type="match status" value="1"/>
</dbReference>
<keyword evidence="3 7" id="KW-1133">Transmembrane helix</keyword>
<evidence type="ECO:0000259" key="8">
    <source>
        <dbReference type="Pfam" id="PF06738"/>
    </source>
</evidence>
<reference evidence="10 11" key="1">
    <citation type="submission" date="2009-08" db="EMBL/GenBank/DDBJ databases">
        <title>The Genome Sequence of Spizellomyces punctatus strain DAOM BR117.</title>
        <authorList>
            <consortium name="The Broad Institute Genome Sequencing Platform"/>
            <person name="Russ C."/>
            <person name="Cuomo C."/>
            <person name="Shea T."/>
            <person name="Young S.K."/>
            <person name="Zeng Q."/>
            <person name="Koehrsen M."/>
            <person name="Haas B."/>
            <person name="Borodovsky M."/>
            <person name="Guigo R."/>
            <person name="Alvarado L."/>
            <person name="Berlin A."/>
            <person name="Bochicchio J."/>
            <person name="Borenstein D."/>
            <person name="Chapman S."/>
            <person name="Chen Z."/>
            <person name="Engels R."/>
            <person name="Freedman E."/>
            <person name="Gellesch M."/>
            <person name="Goldberg J."/>
            <person name="Griggs A."/>
            <person name="Gujja S."/>
            <person name="Heiman D."/>
            <person name="Hepburn T."/>
            <person name="Howarth C."/>
            <person name="Jen D."/>
            <person name="Larson L."/>
            <person name="Lewis B."/>
            <person name="Mehta T."/>
            <person name="Park D."/>
            <person name="Pearson M."/>
            <person name="Roberts A."/>
            <person name="Saif S."/>
            <person name="Shenoy N."/>
            <person name="Sisk P."/>
            <person name="Stolte C."/>
            <person name="Sykes S."/>
            <person name="Thomson T."/>
            <person name="Walk T."/>
            <person name="White J."/>
            <person name="Yandava C."/>
            <person name="Burger G."/>
            <person name="Gray M.W."/>
            <person name="Holland P.W.H."/>
            <person name="King N."/>
            <person name="Lang F.B.F."/>
            <person name="Roger A.J."/>
            <person name="Ruiz-Trillo I."/>
            <person name="Lander E."/>
            <person name="Nusbaum C."/>
        </authorList>
    </citation>
    <scope>NUCLEOTIDE SEQUENCE [LARGE SCALE GENOMIC DNA]</scope>
    <source>
        <strain evidence="10 11">DAOM BR117</strain>
    </source>
</reference>
<dbReference type="eggNOG" id="ENOG502QPMM">
    <property type="taxonomic scope" value="Eukaryota"/>
</dbReference>
<feature type="transmembrane region" description="Helical" evidence="7">
    <location>
        <begin position="365"/>
        <end position="383"/>
    </location>
</feature>
<evidence type="ECO:0000256" key="2">
    <source>
        <dbReference type="ARBA" id="ARBA00022692"/>
    </source>
</evidence>
<evidence type="ECO:0000256" key="1">
    <source>
        <dbReference type="ARBA" id="ARBA00004141"/>
    </source>
</evidence>
<dbReference type="OrthoDB" id="413008at2759"/>